<organism evidence="3 5">
    <name type="scientific">Polaribacter dokdonensis DSW-5</name>
    <dbReference type="NCBI Taxonomy" id="1300348"/>
    <lineage>
        <taxon>Bacteria</taxon>
        <taxon>Pseudomonadati</taxon>
        <taxon>Bacteroidota</taxon>
        <taxon>Flavobacteriia</taxon>
        <taxon>Flavobacteriales</taxon>
        <taxon>Flavobacteriaceae</taxon>
    </lineage>
</organism>
<dbReference type="InterPro" id="IPR044925">
    <property type="entry name" value="His-Me_finger_sf"/>
</dbReference>
<dbReference type="SUPFAM" id="SSF54060">
    <property type="entry name" value="His-Me finger endonucleases"/>
    <property type="match status" value="1"/>
</dbReference>
<dbReference type="Pfam" id="PF13392">
    <property type="entry name" value="HNH_3"/>
    <property type="match status" value="1"/>
</dbReference>
<dbReference type="Proteomes" id="UP000183071">
    <property type="component" value="Unassembled WGS sequence"/>
</dbReference>
<evidence type="ECO:0000313" key="3">
    <source>
        <dbReference type="EMBL" id="KOY52541.1"/>
    </source>
</evidence>
<feature type="domain" description="NUMOD4" evidence="1">
    <location>
        <begin position="8"/>
        <end position="57"/>
    </location>
</feature>
<dbReference type="EMBL" id="LGBR01000001">
    <property type="protein sequence ID" value="KOY52541.1"/>
    <property type="molecule type" value="Genomic_DNA"/>
</dbReference>
<evidence type="ECO:0000259" key="2">
    <source>
        <dbReference type="Pfam" id="PF13392"/>
    </source>
</evidence>
<evidence type="ECO:0000313" key="5">
    <source>
        <dbReference type="Proteomes" id="UP000037716"/>
    </source>
</evidence>
<evidence type="ECO:0000313" key="4">
    <source>
        <dbReference type="EMBL" id="SEE47570.1"/>
    </source>
</evidence>
<dbReference type="STRING" id="1300348.I602_2101"/>
<proteinExistence type="predicted"/>
<evidence type="ECO:0000313" key="6">
    <source>
        <dbReference type="Proteomes" id="UP000183071"/>
    </source>
</evidence>
<comment type="caution">
    <text evidence="3">The sequence shown here is derived from an EMBL/GenBank/DDBJ whole genome shotgun (WGS) entry which is preliminary data.</text>
</comment>
<dbReference type="Gene3D" id="3.90.75.20">
    <property type="match status" value="1"/>
</dbReference>
<reference evidence="4 6" key="2">
    <citation type="submission" date="2016-10" db="EMBL/GenBank/DDBJ databases">
        <authorList>
            <person name="Varghese N."/>
            <person name="Submissions S."/>
        </authorList>
    </citation>
    <scope>NUCLEOTIDE SEQUENCE [LARGE SCALE GENOMIC DNA]</scope>
    <source>
        <strain evidence="4 6">DSW-5</strain>
    </source>
</reference>
<protein>
    <submittedName>
        <fullName evidence="3">NUMOD4 domain-containing protein</fullName>
    </submittedName>
    <submittedName>
        <fullName evidence="4">NUMOD4 motif-containing protein</fullName>
    </submittedName>
</protein>
<dbReference type="GO" id="GO:0016788">
    <property type="term" value="F:hydrolase activity, acting on ester bonds"/>
    <property type="evidence" value="ECO:0007669"/>
    <property type="project" value="InterPro"/>
</dbReference>
<dbReference type="PATRIC" id="fig|1300348.6.peg.2102"/>
<sequence length="183" mass="21939">MIRNLYNEEWKDIQFDEKIAVKEKYQISNYGRVINCNTEVPYLRNKTFINGYETISLKQEVNKKSTSRYVHKLVAQHFITKENDEQRFVIHLDYDKTNNEISNLKWATKREKELHQFNNPTWEGVVKKRSRNIGKLSEGKVKIIKRQLKNKRTRISMIAKRFGVSDMQIHRIKTGENWSHVKI</sequence>
<dbReference type="AlphaFoldDB" id="A0A0M9CH54"/>
<dbReference type="InterPro" id="IPR003615">
    <property type="entry name" value="HNH_nuc"/>
</dbReference>
<dbReference type="EMBL" id="FNUE01000002">
    <property type="protein sequence ID" value="SEE47570.1"/>
    <property type="molecule type" value="Genomic_DNA"/>
</dbReference>
<gene>
    <name evidence="3" type="ORF">I602_2101</name>
    <name evidence="4" type="ORF">SAMN05444353_1872</name>
</gene>
<dbReference type="InterPro" id="IPR010902">
    <property type="entry name" value="NUMOD4"/>
</dbReference>
<dbReference type="RefSeq" id="WP_053974638.1">
    <property type="nucleotide sequence ID" value="NZ_FNUE01000002.1"/>
</dbReference>
<feature type="domain" description="HNH nuclease" evidence="2">
    <location>
        <begin position="68"/>
        <end position="112"/>
    </location>
</feature>
<reference evidence="3 5" key="1">
    <citation type="submission" date="2015-07" db="EMBL/GenBank/DDBJ databases">
        <title>Genome of Polaribacter dokdonenesis DSW-5, isolated from seawater off Dokdo in Korea.</title>
        <authorList>
            <person name="Yoon K."/>
            <person name="Song J.Y."/>
            <person name="Kim J.F."/>
        </authorList>
    </citation>
    <scope>NUCLEOTIDE SEQUENCE [LARGE SCALE GENOMIC DNA]</scope>
    <source>
        <strain evidence="3 5">DSW-5</strain>
    </source>
</reference>
<name>A0A0M9CH54_9FLAO</name>
<dbReference type="Proteomes" id="UP000037716">
    <property type="component" value="Unassembled WGS sequence"/>
</dbReference>
<evidence type="ECO:0000259" key="1">
    <source>
        <dbReference type="Pfam" id="PF07463"/>
    </source>
</evidence>
<accession>A0A0M9CH54</accession>
<dbReference type="Pfam" id="PF07463">
    <property type="entry name" value="NUMOD4"/>
    <property type="match status" value="1"/>
</dbReference>
<keyword evidence="6" id="KW-1185">Reference proteome</keyword>
<dbReference type="OrthoDB" id="6631788at2"/>